<protein>
    <recommendedName>
        <fullName evidence="1">Core domain-containing protein</fullName>
    </recommendedName>
</protein>
<evidence type="ECO:0000313" key="3">
    <source>
        <dbReference type="Proteomes" id="UP000175835"/>
    </source>
</evidence>
<evidence type="ECO:0000259" key="1">
    <source>
        <dbReference type="Pfam" id="PF01521"/>
    </source>
</evidence>
<dbReference type="PATRIC" id="fig|86662.23.peg.4904"/>
<dbReference type="EMBL" id="LXLX01000049">
    <property type="protein sequence ID" value="OFD89112.1"/>
    <property type="molecule type" value="Genomic_DNA"/>
</dbReference>
<dbReference type="InterPro" id="IPR000361">
    <property type="entry name" value="ATAP_core_dom"/>
</dbReference>
<evidence type="ECO:0000313" key="2">
    <source>
        <dbReference type="EMBL" id="OFD89112.1"/>
    </source>
</evidence>
<feature type="domain" description="Core" evidence="1">
    <location>
        <begin position="18"/>
        <end position="120"/>
    </location>
</feature>
<gene>
    <name evidence="2" type="ORF">BWGOE11_48910</name>
</gene>
<sequence length="124" mass="14349">MVVQYIKDTRREDVDLRMYVTVTEAAYKKIMDTIPNEAKYIKLFYDNEGCGCVMSGIIDLVAVSEKDERDVDIESSVLNFIADRTKLVFMDDKLTVDWHEVGGTFQLKSPSQFYNPNMKLHVRV</sequence>
<dbReference type="Pfam" id="PF01521">
    <property type="entry name" value="Fe-S_biosyn"/>
    <property type="match status" value="1"/>
</dbReference>
<organism evidence="2 3">
    <name type="scientific">Bacillus mycoides</name>
    <dbReference type="NCBI Taxonomy" id="1405"/>
    <lineage>
        <taxon>Bacteria</taxon>
        <taxon>Bacillati</taxon>
        <taxon>Bacillota</taxon>
        <taxon>Bacilli</taxon>
        <taxon>Bacillales</taxon>
        <taxon>Bacillaceae</taxon>
        <taxon>Bacillus</taxon>
        <taxon>Bacillus cereus group</taxon>
    </lineage>
</organism>
<dbReference type="InterPro" id="IPR035903">
    <property type="entry name" value="HesB-like_dom_sf"/>
</dbReference>
<reference evidence="2 3" key="1">
    <citation type="submission" date="2016-05" db="EMBL/GenBank/DDBJ databases">
        <title>Bacillus thuringiensis and Bacillus weihenstephanensis as novel biocontrol agents of wilt causing Verticillium species.</title>
        <authorList>
            <person name="Hollensteiner J."/>
            <person name="Wemheuer F."/>
            <person name="Harting R."/>
            <person name="Kolarzyk A."/>
            <person name="Diaz-Valerio S."/>
            <person name="Poehlein A."/>
            <person name="Brzuszkiewicz E."/>
            <person name="Nesemann K."/>
            <person name="Braus-Stromeyer S."/>
            <person name="Braus G."/>
            <person name="Daniel R."/>
            <person name="Liesegang H."/>
        </authorList>
    </citation>
    <scope>NUCLEOTIDE SEQUENCE [LARGE SCALE GENOMIC DNA]</scope>
    <source>
        <strain evidence="2 3">GOE11</strain>
    </source>
</reference>
<name>A0A1E8BIP7_BACMY</name>
<comment type="caution">
    <text evidence="2">The sequence shown here is derived from an EMBL/GenBank/DDBJ whole genome shotgun (WGS) entry which is preliminary data.</text>
</comment>
<proteinExistence type="predicted"/>
<dbReference type="Gene3D" id="2.60.300.12">
    <property type="entry name" value="HesB-like domain"/>
    <property type="match status" value="1"/>
</dbReference>
<dbReference type="SUPFAM" id="SSF89360">
    <property type="entry name" value="HesB-like domain"/>
    <property type="match status" value="1"/>
</dbReference>
<dbReference type="Proteomes" id="UP000175835">
    <property type="component" value="Unassembled WGS sequence"/>
</dbReference>
<accession>A0A1E8BIP7</accession>
<dbReference type="AlphaFoldDB" id="A0A1E8BIP7"/>